<name>A0ACC1LP71_9FUNG</name>
<comment type="caution">
    <text evidence="1">The sequence shown here is derived from an EMBL/GenBank/DDBJ whole genome shotgun (WGS) entry which is preliminary data.</text>
</comment>
<evidence type="ECO:0000313" key="2">
    <source>
        <dbReference type="Proteomes" id="UP001140096"/>
    </source>
</evidence>
<dbReference type="Proteomes" id="UP001140096">
    <property type="component" value="Unassembled WGS sequence"/>
</dbReference>
<accession>A0ACC1LP71</accession>
<proteinExistence type="predicted"/>
<sequence>MLDPLHSLPVFTETLELGTAQWIQAGRGYLQNAGIAETDYVQHLVKKIEPRAMASYKSYLETKSIMGAVNINQLEEFLLTWNGNISTGAEYSMQLEQLQYMGGPIVKFNHEFSTLVNHNNLDPNNLDTIFHYINKFIRKPYVHTHLMEAKFDKLQDAMERAISIVSTLNMSMSITTRSTAIVPSGPEDMDVDRMAFSHSIQAADRPFLPKFEKFSHFCGRDEFLKHLDNNHSDLIDTLPAYAPKSEDEKKTIASGALILKAMLLRLEQLIASKEAAEAAADAGKDLQEERDMYASQDTDPAINELMDAMDDLHISEVAVPLAETIQVVCMHPFAKLPTCVHGDDVGYDIYTTDAMMLQPGQMS</sequence>
<evidence type="ECO:0000313" key="1">
    <source>
        <dbReference type="EMBL" id="KAJ2813014.1"/>
    </source>
</evidence>
<protein>
    <submittedName>
        <fullName evidence="1">Uncharacterized protein</fullName>
    </submittedName>
</protein>
<reference evidence="1" key="1">
    <citation type="submission" date="2022-07" db="EMBL/GenBank/DDBJ databases">
        <title>Phylogenomic reconstructions and comparative analyses of Kickxellomycotina fungi.</title>
        <authorList>
            <person name="Reynolds N.K."/>
            <person name="Stajich J.E."/>
            <person name="Barry K."/>
            <person name="Grigoriev I.V."/>
            <person name="Crous P."/>
            <person name="Smith M.E."/>
        </authorList>
    </citation>
    <scope>NUCLEOTIDE SEQUENCE</scope>
    <source>
        <strain evidence="1">CBS 102833</strain>
    </source>
</reference>
<organism evidence="1 2">
    <name type="scientific">Coemansia furcata</name>
    <dbReference type="NCBI Taxonomy" id="417177"/>
    <lineage>
        <taxon>Eukaryota</taxon>
        <taxon>Fungi</taxon>
        <taxon>Fungi incertae sedis</taxon>
        <taxon>Zoopagomycota</taxon>
        <taxon>Kickxellomycotina</taxon>
        <taxon>Kickxellomycetes</taxon>
        <taxon>Kickxellales</taxon>
        <taxon>Kickxellaceae</taxon>
        <taxon>Coemansia</taxon>
    </lineage>
</organism>
<dbReference type="EMBL" id="JANBUP010000118">
    <property type="protein sequence ID" value="KAJ2813014.1"/>
    <property type="molecule type" value="Genomic_DNA"/>
</dbReference>
<gene>
    <name evidence="1" type="ORF">H4S07_000988</name>
</gene>
<keyword evidence="2" id="KW-1185">Reference proteome</keyword>